<keyword evidence="1" id="KW-0805">Transcription regulation</keyword>
<dbReference type="InterPro" id="IPR036271">
    <property type="entry name" value="Tet_transcr_reg_TetR-rel_C_sf"/>
</dbReference>
<evidence type="ECO:0000256" key="4">
    <source>
        <dbReference type="PROSITE-ProRule" id="PRU00335"/>
    </source>
</evidence>
<evidence type="ECO:0000256" key="3">
    <source>
        <dbReference type="ARBA" id="ARBA00023163"/>
    </source>
</evidence>
<sequence>MRAPAMKPRGRRAKTAEPETPPRDRLVEATANLMVERGSIDVSLADIARRADLNSALISYYFGNKAGLMMELLRSVLGGDISKLDAFSQRQLSPEEKLSGFVRGMIDSYFTYPFINPLTHQLVTEEPETYGPLIAEEFSKRAATILRNILAEGQASGVFAKVDPLHLYFHIVGACDQFFHGRYQMQHIFGIGAIDEPMKQGYSNYLANAVVKSLRPAT</sequence>
<dbReference type="InterPro" id="IPR050109">
    <property type="entry name" value="HTH-type_TetR-like_transc_reg"/>
</dbReference>
<dbReference type="GO" id="GO:0000976">
    <property type="term" value="F:transcription cis-regulatory region binding"/>
    <property type="evidence" value="ECO:0007669"/>
    <property type="project" value="TreeGrafter"/>
</dbReference>
<evidence type="ECO:0000259" key="6">
    <source>
        <dbReference type="PROSITE" id="PS50977"/>
    </source>
</evidence>
<feature type="region of interest" description="Disordered" evidence="5">
    <location>
        <begin position="1"/>
        <end position="22"/>
    </location>
</feature>
<dbReference type="GO" id="GO:0003700">
    <property type="term" value="F:DNA-binding transcription factor activity"/>
    <property type="evidence" value="ECO:0007669"/>
    <property type="project" value="TreeGrafter"/>
</dbReference>
<evidence type="ECO:0000313" key="8">
    <source>
        <dbReference type="Proteomes" id="UP000058074"/>
    </source>
</evidence>
<dbReference type="Pfam" id="PF14514">
    <property type="entry name" value="TetR_C_9"/>
    <property type="match status" value="1"/>
</dbReference>
<dbReference type="EMBL" id="CP012700">
    <property type="protein sequence ID" value="ALH79185.1"/>
    <property type="molecule type" value="Genomic_DNA"/>
</dbReference>
<dbReference type="Pfam" id="PF00440">
    <property type="entry name" value="TetR_N"/>
    <property type="match status" value="1"/>
</dbReference>
<dbReference type="InterPro" id="IPR023772">
    <property type="entry name" value="DNA-bd_HTH_TetR-type_CS"/>
</dbReference>
<feature type="domain" description="HTH tetR-type" evidence="6">
    <location>
        <begin position="20"/>
        <end position="80"/>
    </location>
</feature>
<dbReference type="InterPro" id="IPR011075">
    <property type="entry name" value="TetR_C"/>
</dbReference>
<dbReference type="AlphaFoldDB" id="A0A0N9UTI7"/>
<dbReference type="PROSITE" id="PS50977">
    <property type="entry name" value="HTH_TETR_2"/>
    <property type="match status" value="1"/>
</dbReference>
<evidence type="ECO:0000313" key="7">
    <source>
        <dbReference type="EMBL" id="ALH79185.1"/>
    </source>
</evidence>
<dbReference type="PROSITE" id="PS01081">
    <property type="entry name" value="HTH_TETR_1"/>
    <property type="match status" value="1"/>
</dbReference>
<keyword evidence="3" id="KW-0804">Transcription</keyword>
<dbReference type="InterPro" id="IPR001647">
    <property type="entry name" value="HTH_TetR"/>
</dbReference>
<feature type="DNA-binding region" description="H-T-H motif" evidence="4">
    <location>
        <begin position="43"/>
        <end position="62"/>
    </location>
</feature>
<evidence type="ECO:0000256" key="2">
    <source>
        <dbReference type="ARBA" id="ARBA00023125"/>
    </source>
</evidence>
<reference evidence="7 8" key="1">
    <citation type="journal article" date="2015" name="Genome Announc.">
        <title>Complete Genome Sequence of Polypropylene Glycol- and Polyethylene Glycol-Degrading Sphingopyxis macrogoltabida Strain EY-1.</title>
        <authorList>
            <person name="Ohtsubo Y."/>
            <person name="Nagata Y."/>
            <person name="Numata M."/>
            <person name="Tsuchikane K."/>
            <person name="Hosoyama A."/>
            <person name="Yamazoe A."/>
            <person name="Tsuda M."/>
            <person name="Fujita N."/>
            <person name="Kawai F."/>
        </authorList>
    </citation>
    <scope>NUCLEOTIDE SEQUENCE [LARGE SCALE GENOMIC DNA]</scope>
    <source>
        <strain evidence="7 8">EY-1</strain>
    </source>
</reference>
<organism evidence="7 8">
    <name type="scientific">Sphingopyxis macrogoltabida</name>
    <name type="common">Sphingomonas macrogoltabidus</name>
    <dbReference type="NCBI Taxonomy" id="33050"/>
    <lineage>
        <taxon>Bacteria</taxon>
        <taxon>Pseudomonadati</taxon>
        <taxon>Pseudomonadota</taxon>
        <taxon>Alphaproteobacteria</taxon>
        <taxon>Sphingomonadales</taxon>
        <taxon>Sphingomonadaceae</taxon>
        <taxon>Sphingopyxis</taxon>
    </lineage>
</organism>
<keyword evidence="2 4" id="KW-0238">DNA-binding</keyword>
<dbReference type="PANTHER" id="PTHR30055:SF181">
    <property type="entry name" value="BLR6905 PROTEIN"/>
    <property type="match status" value="1"/>
</dbReference>
<dbReference type="OrthoDB" id="2356263at2"/>
<evidence type="ECO:0000256" key="1">
    <source>
        <dbReference type="ARBA" id="ARBA00023015"/>
    </source>
</evidence>
<dbReference type="PATRIC" id="fig|33050.5.peg.413"/>
<evidence type="ECO:0000256" key="5">
    <source>
        <dbReference type="SAM" id="MobiDB-lite"/>
    </source>
</evidence>
<dbReference type="SUPFAM" id="SSF48498">
    <property type="entry name" value="Tetracyclin repressor-like, C-terminal domain"/>
    <property type="match status" value="1"/>
</dbReference>
<dbReference type="SUPFAM" id="SSF46689">
    <property type="entry name" value="Homeodomain-like"/>
    <property type="match status" value="1"/>
</dbReference>
<dbReference type="RefSeq" id="WP_082639779.1">
    <property type="nucleotide sequence ID" value="NZ_CP012700.1"/>
</dbReference>
<dbReference type="InterPro" id="IPR009057">
    <property type="entry name" value="Homeodomain-like_sf"/>
</dbReference>
<dbReference type="Proteomes" id="UP000058074">
    <property type="component" value="Chromosome"/>
</dbReference>
<accession>A0A0N9UTI7</accession>
<dbReference type="PANTHER" id="PTHR30055">
    <property type="entry name" value="HTH-TYPE TRANSCRIPTIONAL REGULATOR RUTR"/>
    <property type="match status" value="1"/>
</dbReference>
<dbReference type="KEGG" id="smag:AN936_01975"/>
<dbReference type="Gene3D" id="1.10.357.10">
    <property type="entry name" value="Tetracycline Repressor, domain 2"/>
    <property type="match status" value="1"/>
</dbReference>
<name>A0A0N9UTI7_SPHMC</name>
<proteinExistence type="predicted"/>
<protein>
    <recommendedName>
        <fullName evidence="6">HTH tetR-type domain-containing protein</fullName>
    </recommendedName>
</protein>
<gene>
    <name evidence="7" type="ORF">AN936_01975</name>
</gene>